<dbReference type="OrthoDB" id="416384at2759"/>
<dbReference type="PROSITE" id="PS50067">
    <property type="entry name" value="KINESIN_MOTOR_2"/>
    <property type="match status" value="1"/>
</dbReference>
<evidence type="ECO:0000256" key="1">
    <source>
        <dbReference type="ARBA" id="ARBA00004496"/>
    </source>
</evidence>
<dbReference type="GO" id="GO:0007018">
    <property type="term" value="P:microtubule-based movement"/>
    <property type="evidence" value="ECO:0007669"/>
    <property type="project" value="InterPro"/>
</dbReference>
<dbReference type="CDD" id="cd00106">
    <property type="entry name" value="KISc"/>
    <property type="match status" value="1"/>
</dbReference>
<organism evidence="9 10">
    <name type="scientific">Symbiodinium natans</name>
    <dbReference type="NCBI Taxonomy" id="878477"/>
    <lineage>
        <taxon>Eukaryota</taxon>
        <taxon>Sar</taxon>
        <taxon>Alveolata</taxon>
        <taxon>Dinophyceae</taxon>
        <taxon>Suessiales</taxon>
        <taxon>Symbiodiniaceae</taxon>
        <taxon>Symbiodinium</taxon>
    </lineage>
</organism>
<dbReference type="GO" id="GO:0008017">
    <property type="term" value="F:microtubule binding"/>
    <property type="evidence" value="ECO:0007669"/>
    <property type="project" value="InterPro"/>
</dbReference>
<keyword evidence="7" id="KW-0493">Microtubule</keyword>
<dbReference type="PRINTS" id="PR00380">
    <property type="entry name" value="KINESINHEAVY"/>
</dbReference>
<proteinExistence type="inferred from homology"/>
<dbReference type="Proteomes" id="UP000604046">
    <property type="component" value="Unassembled WGS sequence"/>
</dbReference>
<gene>
    <name evidence="9" type="ORF">SNAT2548_LOCUS3807</name>
</gene>
<evidence type="ECO:0000313" key="9">
    <source>
        <dbReference type="EMBL" id="CAE7031595.1"/>
    </source>
</evidence>
<keyword evidence="5" id="KW-0175">Coiled coil</keyword>
<dbReference type="GO" id="GO:0051231">
    <property type="term" value="P:spindle elongation"/>
    <property type="evidence" value="ECO:0007669"/>
    <property type="project" value="TreeGrafter"/>
</dbReference>
<evidence type="ECO:0000313" key="10">
    <source>
        <dbReference type="Proteomes" id="UP000604046"/>
    </source>
</evidence>
<dbReference type="InterPro" id="IPR019821">
    <property type="entry name" value="Kinesin_motor_CS"/>
</dbReference>
<dbReference type="InterPro" id="IPR029058">
    <property type="entry name" value="AB_hydrolase_fold"/>
</dbReference>
<dbReference type="AlphaFoldDB" id="A0A812IE23"/>
<dbReference type="GO" id="GO:0005874">
    <property type="term" value="C:microtubule"/>
    <property type="evidence" value="ECO:0007669"/>
    <property type="project" value="UniProtKB-KW"/>
</dbReference>
<dbReference type="GO" id="GO:0005737">
    <property type="term" value="C:cytoplasm"/>
    <property type="evidence" value="ECO:0007669"/>
    <property type="project" value="UniProtKB-SubCell"/>
</dbReference>
<evidence type="ECO:0000256" key="4">
    <source>
        <dbReference type="ARBA" id="ARBA00022840"/>
    </source>
</evidence>
<comment type="similarity">
    <text evidence="6 7">Belongs to the TRAFAC class myosin-kinesin ATPase superfamily. Kinesin family.</text>
</comment>
<dbReference type="InterPro" id="IPR036961">
    <property type="entry name" value="Kinesin_motor_dom_sf"/>
</dbReference>
<dbReference type="SUPFAM" id="SSF52540">
    <property type="entry name" value="P-loop containing nucleoside triphosphate hydrolases"/>
    <property type="match status" value="1"/>
</dbReference>
<keyword evidence="4 6" id="KW-0067">ATP-binding</keyword>
<feature type="domain" description="Kinesin motor" evidence="8">
    <location>
        <begin position="337"/>
        <end position="661"/>
    </location>
</feature>
<sequence>MGSGASLDVSSSEGIHVPVSTEKMVLEKQHMDDADAFFSAAATFNEDEKRLFSRMVGYVAKTCLGGIEYSMPLRCLQAVDALEAPESRVALCLHGFGDDRCMALWSHFWLPMTQEGFHVVALDLPGFGRASGKPGSTKDWSSLDGELLLRLMECLRIPSGCASVFAEGIGACAFLRAYAQDPTPFAAHHVLLNVQIGEVPKGLRENLESRGADIMLCGCEKFYPAQPPWMLSGLNQLSALLLDPSTMGLLGTFVLWKVKDADGPTPIRSMKDGTWWTGSLEKTALAHAGHALVFRASPDCFQELFQYVRAPPRKVAVKTSPLGPEMTSIEMGEINDTFSVFIRIRPLLERELKVRSENCLAVSDTDFPRDPPPQRILVQSGDSSLKGSYVFNRVFEQSMSQEAVYNSTAKPFVQDFLAGTNVTIFAYGQTGTGKTYTIFGPPEDPGIVTRSLSDIFEKLPADKDLHYEYVQLYLDDFKDLLADAAGLGKLVEGKAGVELVGLSSQKATSASEILQAVAKGATRRATRAQDMNEVSSRSHAILMLRLKHANSVDIFSSMFIVDLAGSERVARSGVTGDGFAEATNVNLSLTALGRVVMSLIEADINQTKGFIPYNASPLTMLLKAGLGGDSKTALIACVTQAADSLSESVSTLRFAMQASHVKNKVEQKQAQDQADQEKAKIAEAANELRLSGGKGTVALTAGDIEVWGTWQSAAEETVILLGGLGSELEELEGLIAALRDVNHQVLAPKLLGTAEKHLDSDVAILLELCDWLGLAKPVFYGRDWGAVRAVRYKMVHPKRAGNLVLENRLNKMDEAQYKAKVKKDPNFSLQEYMGPWLWFFDGTFPKSFDGSGFGKNVKGFKGKVLFLWPYHTKGRHDPPKKVTACSKFADAYAKAVKTKPVDSYLMTDADVAARIVGFAE</sequence>
<dbReference type="InterPro" id="IPR027640">
    <property type="entry name" value="Kinesin-like_fam"/>
</dbReference>
<dbReference type="EMBL" id="CAJNDS010000233">
    <property type="protein sequence ID" value="CAE7031595.1"/>
    <property type="molecule type" value="Genomic_DNA"/>
</dbReference>
<dbReference type="Gene3D" id="3.40.850.10">
    <property type="entry name" value="Kinesin motor domain"/>
    <property type="match status" value="1"/>
</dbReference>
<keyword evidence="10" id="KW-1185">Reference proteome</keyword>
<evidence type="ECO:0000256" key="3">
    <source>
        <dbReference type="ARBA" id="ARBA00022741"/>
    </source>
</evidence>
<dbReference type="InterPro" id="IPR027417">
    <property type="entry name" value="P-loop_NTPase"/>
</dbReference>
<accession>A0A812IE23</accession>
<evidence type="ECO:0000259" key="8">
    <source>
        <dbReference type="PROSITE" id="PS50067"/>
    </source>
</evidence>
<dbReference type="GO" id="GO:0003777">
    <property type="term" value="F:microtubule motor activity"/>
    <property type="evidence" value="ECO:0007669"/>
    <property type="project" value="InterPro"/>
</dbReference>
<dbReference type="SMART" id="SM00129">
    <property type="entry name" value="KISc"/>
    <property type="match status" value="1"/>
</dbReference>
<dbReference type="GO" id="GO:0005875">
    <property type="term" value="C:microtubule associated complex"/>
    <property type="evidence" value="ECO:0007669"/>
    <property type="project" value="TreeGrafter"/>
</dbReference>
<protein>
    <recommendedName>
        <fullName evidence="7">Kinesin-like protein</fullName>
    </recommendedName>
</protein>
<dbReference type="Pfam" id="PF00225">
    <property type="entry name" value="Kinesin"/>
    <property type="match status" value="1"/>
</dbReference>
<evidence type="ECO:0000256" key="6">
    <source>
        <dbReference type="PROSITE-ProRule" id="PRU00283"/>
    </source>
</evidence>
<keyword evidence="6 7" id="KW-0505">Motor protein</keyword>
<evidence type="ECO:0000256" key="7">
    <source>
        <dbReference type="RuleBase" id="RU000394"/>
    </source>
</evidence>
<dbReference type="SUPFAM" id="SSF53474">
    <property type="entry name" value="alpha/beta-Hydrolases"/>
    <property type="match status" value="2"/>
</dbReference>
<dbReference type="Gene3D" id="3.40.50.1820">
    <property type="entry name" value="alpha/beta hydrolase"/>
    <property type="match status" value="2"/>
</dbReference>
<dbReference type="GO" id="GO:0005524">
    <property type="term" value="F:ATP binding"/>
    <property type="evidence" value="ECO:0007669"/>
    <property type="project" value="UniProtKB-UniRule"/>
</dbReference>
<keyword evidence="2" id="KW-0963">Cytoplasm</keyword>
<evidence type="ECO:0000256" key="5">
    <source>
        <dbReference type="ARBA" id="ARBA00023054"/>
    </source>
</evidence>
<dbReference type="GO" id="GO:0007052">
    <property type="term" value="P:mitotic spindle organization"/>
    <property type="evidence" value="ECO:0007669"/>
    <property type="project" value="TreeGrafter"/>
</dbReference>
<name>A0A812IE23_9DINO</name>
<dbReference type="PANTHER" id="PTHR47969:SF15">
    <property type="entry name" value="CHROMOSOME-ASSOCIATED KINESIN KIF4A-RELATED"/>
    <property type="match status" value="1"/>
</dbReference>
<comment type="subcellular location">
    <subcellularLocation>
        <location evidence="1">Cytoplasm</location>
    </subcellularLocation>
</comment>
<keyword evidence="3 6" id="KW-0547">Nucleotide-binding</keyword>
<evidence type="ECO:0000256" key="2">
    <source>
        <dbReference type="ARBA" id="ARBA00022490"/>
    </source>
</evidence>
<feature type="binding site" evidence="6">
    <location>
        <begin position="428"/>
        <end position="435"/>
    </location>
    <ligand>
        <name>ATP</name>
        <dbReference type="ChEBI" id="CHEBI:30616"/>
    </ligand>
</feature>
<dbReference type="PANTHER" id="PTHR47969">
    <property type="entry name" value="CHROMOSOME-ASSOCIATED KINESIN KIF4A-RELATED"/>
    <property type="match status" value="1"/>
</dbReference>
<dbReference type="PROSITE" id="PS00411">
    <property type="entry name" value="KINESIN_MOTOR_1"/>
    <property type="match status" value="1"/>
</dbReference>
<reference evidence="9" key="1">
    <citation type="submission" date="2021-02" db="EMBL/GenBank/DDBJ databases">
        <authorList>
            <person name="Dougan E. K."/>
            <person name="Rhodes N."/>
            <person name="Thang M."/>
            <person name="Chan C."/>
        </authorList>
    </citation>
    <scope>NUCLEOTIDE SEQUENCE</scope>
</reference>
<comment type="caution">
    <text evidence="9">The sequence shown here is derived from an EMBL/GenBank/DDBJ whole genome shotgun (WGS) entry which is preliminary data.</text>
</comment>
<dbReference type="InterPro" id="IPR001752">
    <property type="entry name" value="Kinesin_motor_dom"/>
</dbReference>